<dbReference type="eggNOG" id="COG1595">
    <property type="taxonomic scope" value="Bacteria"/>
</dbReference>
<dbReference type="AlphaFoldDB" id="A0A0B0I5X1"/>
<evidence type="ECO:0000256" key="1">
    <source>
        <dbReference type="ARBA" id="ARBA00010641"/>
    </source>
</evidence>
<dbReference type="OrthoDB" id="3472490at2"/>
<protein>
    <submittedName>
        <fullName evidence="7">RNA polymerase sigma factor SigY</fullName>
    </submittedName>
</protein>
<accession>A0A0B0I5X1</accession>
<dbReference type="Pfam" id="PF08281">
    <property type="entry name" value="Sigma70_r4_2"/>
    <property type="match status" value="1"/>
</dbReference>
<feature type="domain" description="RNA polymerase sigma-70 region 2" evidence="5">
    <location>
        <begin position="24"/>
        <end position="91"/>
    </location>
</feature>
<dbReference type="RefSeq" id="WP_034634096.1">
    <property type="nucleotide sequence ID" value="NZ_JRJU01000068.1"/>
</dbReference>
<feature type="domain" description="RNA polymerase sigma factor 70 region 4 type 2" evidence="6">
    <location>
        <begin position="126"/>
        <end position="171"/>
    </location>
</feature>
<reference evidence="7 8" key="1">
    <citation type="submission" date="2014-09" db="EMBL/GenBank/DDBJ databases">
        <title>Genome sequencing and annotation of Bacillus Okhensis strain Kh10-101T.</title>
        <authorList>
            <person name="Prakash J.S."/>
        </authorList>
    </citation>
    <scope>NUCLEOTIDE SEQUENCE [LARGE SCALE GENOMIC DNA]</scope>
    <source>
        <strain evidence="8">Kh10-101T</strain>
    </source>
</reference>
<dbReference type="STRING" id="333138.LQ50_25135"/>
<keyword evidence="2" id="KW-0805">Transcription regulation</keyword>
<dbReference type="SUPFAM" id="SSF88946">
    <property type="entry name" value="Sigma2 domain of RNA polymerase sigma factors"/>
    <property type="match status" value="1"/>
</dbReference>
<evidence type="ECO:0000256" key="2">
    <source>
        <dbReference type="ARBA" id="ARBA00023015"/>
    </source>
</evidence>
<dbReference type="PANTHER" id="PTHR43133:SF60">
    <property type="entry name" value="RNA POLYMERASE SIGMA FACTOR SIGV"/>
    <property type="match status" value="1"/>
</dbReference>
<dbReference type="GO" id="GO:0003677">
    <property type="term" value="F:DNA binding"/>
    <property type="evidence" value="ECO:0007669"/>
    <property type="project" value="InterPro"/>
</dbReference>
<keyword evidence="4" id="KW-0804">Transcription</keyword>
<dbReference type="Gene3D" id="1.10.1740.10">
    <property type="match status" value="1"/>
</dbReference>
<dbReference type="InterPro" id="IPR013324">
    <property type="entry name" value="RNA_pol_sigma_r3/r4-like"/>
</dbReference>
<gene>
    <name evidence="7" type="ORF">LQ50_25135</name>
</gene>
<dbReference type="PANTHER" id="PTHR43133">
    <property type="entry name" value="RNA POLYMERASE ECF-TYPE SIGMA FACTO"/>
    <property type="match status" value="1"/>
</dbReference>
<keyword evidence="8" id="KW-1185">Reference proteome</keyword>
<dbReference type="Proteomes" id="UP000030832">
    <property type="component" value="Unassembled WGS sequence"/>
</dbReference>
<organism evidence="7 8">
    <name type="scientific">Halalkalibacter okhensis</name>
    <dbReference type="NCBI Taxonomy" id="333138"/>
    <lineage>
        <taxon>Bacteria</taxon>
        <taxon>Bacillati</taxon>
        <taxon>Bacillota</taxon>
        <taxon>Bacilli</taxon>
        <taxon>Bacillales</taxon>
        <taxon>Bacillaceae</taxon>
        <taxon>Halalkalibacter</taxon>
    </lineage>
</organism>
<evidence type="ECO:0000259" key="6">
    <source>
        <dbReference type="Pfam" id="PF08281"/>
    </source>
</evidence>
<keyword evidence="3" id="KW-0731">Sigma factor</keyword>
<dbReference type="NCBIfam" id="NF007216">
    <property type="entry name" value="PRK09638.1"/>
    <property type="match status" value="1"/>
</dbReference>
<dbReference type="InterPro" id="IPR036388">
    <property type="entry name" value="WH-like_DNA-bd_sf"/>
</dbReference>
<dbReference type="InterPro" id="IPR014284">
    <property type="entry name" value="RNA_pol_sigma-70_dom"/>
</dbReference>
<dbReference type="NCBIfam" id="TIGR02937">
    <property type="entry name" value="sigma70-ECF"/>
    <property type="match status" value="1"/>
</dbReference>
<dbReference type="SUPFAM" id="SSF88659">
    <property type="entry name" value="Sigma3 and sigma4 domains of RNA polymerase sigma factors"/>
    <property type="match status" value="1"/>
</dbReference>
<dbReference type="EMBL" id="JRJU01000068">
    <property type="protein sequence ID" value="KHF37828.1"/>
    <property type="molecule type" value="Genomic_DNA"/>
</dbReference>
<dbReference type="GO" id="GO:0006352">
    <property type="term" value="P:DNA-templated transcription initiation"/>
    <property type="evidence" value="ECO:0007669"/>
    <property type="project" value="InterPro"/>
</dbReference>
<dbReference type="InterPro" id="IPR013325">
    <property type="entry name" value="RNA_pol_sigma_r2"/>
</dbReference>
<evidence type="ECO:0000256" key="3">
    <source>
        <dbReference type="ARBA" id="ARBA00023082"/>
    </source>
</evidence>
<comment type="caution">
    <text evidence="7">The sequence shown here is derived from an EMBL/GenBank/DDBJ whole genome shotgun (WGS) entry which is preliminary data.</text>
</comment>
<name>A0A0B0I5X1_9BACI</name>
<evidence type="ECO:0000256" key="4">
    <source>
        <dbReference type="ARBA" id="ARBA00023163"/>
    </source>
</evidence>
<evidence type="ECO:0000313" key="8">
    <source>
        <dbReference type="Proteomes" id="UP000030832"/>
    </source>
</evidence>
<comment type="similarity">
    <text evidence="1">Belongs to the sigma-70 factor family. ECF subfamily.</text>
</comment>
<evidence type="ECO:0000259" key="5">
    <source>
        <dbReference type="Pfam" id="PF04542"/>
    </source>
</evidence>
<dbReference type="InterPro" id="IPR013249">
    <property type="entry name" value="RNA_pol_sigma70_r4_t2"/>
</dbReference>
<dbReference type="Gene3D" id="1.10.10.10">
    <property type="entry name" value="Winged helix-like DNA-binding domain superfamily/Winged helix DNA-binding domain"/>
    <property type="match status" value="1"/>
</dbReference>
<evidence type="ECO:0000313" key="7">
    <source>
        <dbReference type="EMBL" id="KHF37828.1"/>
    </source>
</evidence>
<dbReference type="GO" id="GO:0016987">
    <property type="term" value="F:sigma factor activity"/>
    <property type="evidence" value="ECO:0007669"/>
    <property type="project" value="UniProtKB-KW"/>
</dbReference>
<dbReference type="CDD" id="cd06171">
    <property type="entry name" value="Sigma70_r4"/>
    <property type="match status" value="1"/>
</dbReference>
<dbReference type="InterPro" id="IPR007627">
    <property type="entry name" value="RNA_pol_sigma70_r2"/>
</dbReference>
<dbReference type="InterPro" id="IPR039425">
    <property type="entry name" value="RNA_pol_sigma-70-like"/>
</dbReference>
<sequence>MEHEEDVRLIEKALAGDDDAFAHLFQRYYSFLFKYLLKLTLDEEVSRDLAQDTMMKCYTRLSSYKGEAKFSTWMISIASRLYIDLLRKQKRERKWLDQMKQTLSRQLSWQAETKGMEWSDVFVDFNQLDADVRLPILLHHYYGFTYGEIAKMIGIREGTVKSRVHNGIKQLRKEWDYEAK</sequence>
<proteinExistence type="inferred from homology"/>
<dbReference type="Pfam" id="PF04542">
    <property type="entry name" value="Sigma70_r2"/>
    <property type="match status" value="1"/>
</dbReference>